<evidence type="ECO:0000313" key="14">
    <source>
        <dbReference type="Proteomes" id="UP000494106"/>
    </source>
</evidence>
<evidence type="ECO:0000256" key="6">
    <source>
        <dbReference type="ARBA" id="ARBA00022989"/>
    </source>
</evidence>
<evidence type="ECO:0000256" key="4">
    <source>
        <dbReference type="ARBA" id="ARBA00022692"/>
    </source>
</evidence>
<evidence type="ECO:0000256" key="9">
    <source>
        <dbReference type="PROSITE-ProRule" id="PRU00282"/>
    </source>
</evidence>
<feature type="transmembrane region" description="Helical" evidence="11">
    <location>
        <begin position="203"/>
        <end position="223"/>
    </location>
</feature>
<keyword evidence="5" id="KW-0677">Repeat</keyword>
<dbReference type="InterPro" id="IPR018108">
    <property type="entry name" value="MCP_transmembrane"/>
</dbReference>
<dbReference type="Proteomes" id="UP000494106">
    <property type="component" value="Unassembled WGS sequence"/>
</dbReference>
<keyword evidence="4 9" id="KW-0812">Transmembrane</keyword>
<dbReference type="SUPFAM" id="SSF103506">
    <property type="entry name" value="Mitochondrial carrier"/>
    <property type="match status" value="1"/>
</dbReference>
<keyword evidence="6 11" id="KW-1133">Transmembrane helix</keyword>
<dbReference type="InterPro" id="IPR023395">
    <property type="entry name" value="MCP_dom_sf"/>
</dbReference>
<dbReference type="Gene3D" id="1.50.40.10">
    <property type="entry name" value="Mitochondrial carrier domain"/>
    <property type="match status" value="2"/>
</dbReference>
<dbReference type="GO" id="GO:0015227">
    <property type="term" value="F:O-acyl-L-carnitine transmembrane transporter activity"/>
    <property type="evidence" value="ECO:0007669"/>
    <property type="project" value="TreeGrafter"/>
</dbReference>
<dbReference type="OrthoDB" id="14252at2759"/>
<evidence type="ECO:0000256" key="10">
    <source>
        <dbReference type="RuleBase" id="RU000488"/>
    </source>
</evidence>
<feature type="transmembrane region" description="Helical" evidence="11">
    <location>
        <begin position="72"/>
        <end position="92"/>
    </location>
</feature>
<dbReference type="Pfam" id="PF00153">
    <property type="entry name" value="Mito_carr"/>
    <property type="match status" value="3"/>
</dbReference>
<evidence type="ECO:0000256" key="1">
    <source>
        <dbReference type="ARBA" id="ARBA00004225"/>
    </source>
</evidence>
<evidence type="ECO:0000256" key="2">
    <source>
        <dbReference type="ARBA" id="ARBA00006375"/>
    </source>
</evidence>
<keyword evidence="14" id="KW-1185">Reference proteome</keyword>
<evidence type="ECO:0000313" key="13">
    <source>
        <dbReference type="EMBL" id="CAB3241398.1"/>
    </source>
</evidence>
<feature type="transmembrane region" description="Helical" evidence="11">
    <location>
        <begin position="104"/>
        <end position="125"/>
    </location>
</feature>
<dbReference type="GO" id="GO:0031966">
    <property type="term" value="C:mitochondrial membrane"/>
    <property type="evidence" value="ECO:0007669"/>
    <property type="project" value="UniProtKB-SubCell"/>
</dbReference>
<dbReference type="PANTHER" id="PTHR45624:SF4">
    <property type="entry name" value="CONGESTED-LIKE TRACHEA PROTEIN-RELATED"/>
    <property type="match status" value="1"/>
</dbReference>
<evidence type="ECO:0000313" key="12">
    <source>
        <dbReference type="EMBL" id="CAB3232906.1"/>
    </source>
</evidence>
<dbReference type="InterPro" id="IPR050567">
    <property type="entry name" value="Mitochondrial_Carrier"/>
</dbReference>
<evidence type="ECO:0000256" key="5">
    <source>
        <dbReference type="ARBA" id="ARBA00022737"/>
    </source>
</evidence>
<comment type="caution">
    <text evidence="13">The sequence shown here is derived from an EMBL/GenBank/DDBJ whole genome shotgun (WGS) entry which is preliminary data.</text>
</comment>
<dbReference type="AlphaFoldDB" id="A0A8S1A4Y7"/>
<feature type="repeat" description="Solcar" evidence="9">
    <location>
        <begin position="204"/>
        <end position="289"/>
    </location>
</feature>
<dbReference type="EMBL" id="CADEBD010000292">
    <property type="protein sequence ID" value="CAB3232906.1"/>
    <property type="molecule type" value="Genomic_DNA"/>
</dbReference>
<evidence type="ECO:0000256" key="7">
    <source>
        <dbReference type="ARBA" id="ARBA00023128"/>
    </source>
</evidence>
<reference evidence="14 15" key="1">
    <citation type="submission" date="2020-04" db="EMBL/GenBank/DDBJ databases">
        <authorList>
            <person name="Wallbank WR R."/>
            <person name="Pardo Diaz C."/>
            <person name="Kozak K."/>
            <person name="Martin S."/>
            <person name="Jiggins C."/>
            <person name="Moest M."/>
            <person name="Warren A I."/>
            <person name="Byers J.R.P. K."/>
            <person name="Montejo-Kovacevich G."/>
            <person name="Yen C E."/>
        </authorList>
    </citation>
    <scope>NUCLEOTIDE SEQUENCE [LARGE SCALE GENOMIC DNA]</scope>
</reference>
<organism evidence="13 14">
    <name type="scientific">Arctia plantaginis</name>
    <name type="common">Wood tiger moth</name>
    <name type="synonym">Phalaena plantaginis</name>
    <dbReference type="NCBI Taxonomy" id="874455"/>
    <lineage>
        <taxon>Eukaryota</taxon>
        <taxon>Metazoa</taxon>
        <taxon>Ecdysozoa</taxon>
        <taxon>Arthropoda</taxon>
        <taxon>Hexapoda</taxon>
        <taxon>Insecta</taxon>
        <taxon>Pterygota</taxon>
        <taxon>Neoptera</taxon>
        <taxon>Endopterygota</taxon>
        <taxon>Lepidoptera</taxon>
        <taxon>Glossata</taxon>
        <taxon>Ditrysia</taxon>
        <taxon>Noctuoidea</taxon>
        <taxon>Erebidae</taxon>
        <taxon>Arctiinae</taxon>
        <taxon>Arctia</taxon>
    </lineage>
</organism>
<evidence type="ECO:0000256" key="3">
    <source>
        <dbReference type="ARBA" id="ARBA00022448"/>
    </source>
</evidence>
<name>A0A8S1A4Y7_ARCPL</name>
<dbReference type="EMBL" id="CADEBC010000509">
    <property type="protein sequence ID" value="CAB3241398.1"/>
    <property type="molecule type" value="Genomic_DNA"/>
</dbReference>
<comment type="subcellular location">
    <subcellularLocation>
        <location evidence="1">Mitochondrion membrane</location>
        <topology evidence="1">Multi-pass membrane protein</topology>
    </subcellularLocation>
</comment>
<comment type="similarity">
    <text evidence="2 10">Belongs to the mitochondrial carrier (TC 2.A.29) family.</text>
</comment>
<keyword evidence="8 9" id="KW-0472">Membrane</keyword>
<dbReference type="GO" id="GO:1902603">
    <property type="term" value="P:carnitine transmembrane transport"/>
    <property type="evidence" value="ECO:0007669"/>
    <property type="project" value="TreeGrafter"/>
</dbReference>
<keyword evidence="3 10" id="KW-0813">Transport</keyword>
<feature type="repeat" description="Solcar" evidence="9">
    <location>
        <begin position="105"/>
        <end position="194"/>
    </location>
</feature>
<feature type="transmembrane region" description="Helical" evidence="11">
    <location>
        <begin position="7"/>
        <end position="26"/>
    </location>
</feature>
<dbReference type="PROSITE" id="PS50920">
    <property type="entry name" value="SOLCAR"/>
    <property type="match status" value="3"/>
</dbReference>
<evidence type="ECO:0000256" key="8">
    <source>
        <dbReference type="ARBA" id="ARBA00023136"/>
    </source>
</evidence>
<dbReference type="Proteomes" id="UP000494256">
    <property type="component" value="Unassembled WGS sequence"/>
</dbReference>
<dbReference type="GO" id="GO:0006839">
    <property type="term" value="P:mitochondrial transport"/>
    <property type="evidence" value="ECO:0007669"/>
    <property type="project" value="TreeGrafter"/>
</dbReference>
<keyword evidence="7" id="KW-0496">Mitochondrion</keyword>
<accession>A0A8S1A4Y7</accession>
<protein>
    <submittedName>
        <fullName evidence="13">Uncharacterized protein</fullName>
    </submittedName>
</protein>
<feature type="repeat" description="Solcar" evidence="9">
    <location>
        <begin position="5"/>
        <end position="96"/>
    </location>
</feature>
<gene>
    <name evidence="12" type="ORF">APLA_LOCUS5923</name>
    <name evidence="13" type="ORF">APLA_LOCUS8584</name>
</gene>
<evidence type="ECO:0000313" key="15">
    <source>
        <dbReference type="Proteomes" id="UP000494256"/>
    </source>
</evidence>
<dbReference type="PANTHER" id="PTHR45624">
    <property type="entry name" value="MITOCHONDRIAL BASIC AMINO ACIDS TRANSPORTER-RELATED"/>
    <property type="match status" value="1"/>
</dbReference>
<sequence>MKEKKSPLKYFICGGIGGLLGVSLGYPMDTIKVRLQTMPVPKPGEETIYTGMIDCARKTIKMDGVKGLFRGILAPLAVAAPVNAVNFFGFGIAKKLIEKDSDHIHSMSELFAAGTFAGLVTSVLVGPSEHIKCLLQLHDDNSSNPKYSGAVDCCKKLYAEGGIKNVFKGTGATILRDIPAAGTFFMSYETLKEILVPENASGAYDMLATIFSGGCAGCLYWLVGMPADVLKTRYQTAPPGKYKNVRDVFRKLMATEGPSGLYHGLAPVLVRAFPVNALTFVGFEIGLKVCNWVIPDL</sequence>
<proteinExistence type="inferred from homology"/>
<evidence type="ECO:0000256" key="11">
    <source>
        <dbReference type="SAM" id="Phobius"/>
    </source>
</evidence>